<evidence type="ECO:0000313" key="2">
    <source>
        <dbReference type="EMBL" id="CAH2221378.1"/>
    </source>
</evidence>
<feature type="region of interest" description="Disordered" evidence="1">
    <location>
        <begin position="385"/>
        <end position="414"/>
    </location>
</feature>
<dbReference type="Pfam" id="PF24917">
    <property type="entry name" value="BLTP3A_B"/>
    <property type="match status" value="3"/>
</dbReference>
<dbReference type="PANTHER" id="PTHR22774">
    <property type="entry name" value="CHOREIN N-TERMINAL DOMAIN-CONTAINING PROTEIN"/>
    <property type="match status" value="1"/>
</dbReference>
<dbReference type="EMBL" id="OW240912">
    <property type="protein sequence ID" value="CAH2221378.1"/>
    <property type="molecule type" value="Genomic_DNA"/>
</dbReference>
<feature type="compositionally biased region" description="Polar residues" evidence="1">
    <location>
        <begin position="405"/>
        <end position="414"/>
    </location>
</feature>
<feature type="compositionally biased region" description="Basic and acidic residues" evidence="1">
    <location>
        <begin position="385"/>
        <end position="404"/>
    </location>
</feature>
<protein>
    <recommendedName>
        <fullName evidence="4">UHRF1 binding protein 1</fullName>
    </recommendedName>
</protein>
<sequence length="1176" mass="130560">MAGIIKKQILKHLSRFTKNLSPEQINLSTLRGEGQLTEFELDEEAIQNMLDLPTWLAITRVYCNRAAIRIQWTKLKTHPICLTLDKVEVEMKTCEEPRPPNGPSPIALAAGQSEYGFAEKVVEGMFIDVGCVSIKIKSRTFRASLQLWQFQGYSVSPNWQQSDLRFTRLTHPQWGQVLTFKQITWQTLRIEADASESCEDAPSTPLRLLTNSGRINIALKRRIKDCLVLSSELSFFLDDLLWVLTDSQLRALLSYAKSLTEAIQKSVRQKKKTGGQVPSSPTIPNIWSDSTPPPSTSSGLCQYFERFDVKETSYHLLISRLDLHVCDESQAQGTVSGGAIQMTLHRITLDYYPSHRAGQSCAHWLHTSSAMGTCEQWLKDLAEERKEGEEPELSKMGKASDLKQRQNGKNPSSPSLYFRSVLIRVDNLDIHQVSSSGHTPQKPPLVSCARIPSSCSAVHLQYTEYYCLPGESLPVPSPALYIQIHGLLLSLAAPTILWLNLFMLDLSHHLQQFAAVSSTVGEGITDNRNIRLDGFNLKLSLPVEPPTCSPPERPSSVCAQISRVTLTNTRQAPGSSLDLLQRTFRLFAAQPLLHWPPGPLHPVFVSHAYPSSSPPCTSLWSLHSSGLSVSFGGSGLKHQKLLHPISFTAWACLLHPEHHLQVLLNIEDLIRVQLNHYQYLTLLRSQEQLQSLLENLQKFEPLSSEIALTTPSAFPTLVCVGLLISTVNLSLLFPVTACLETPLQLGDSEKSSLIGLDLAEGPENGGEMSRASPTKDGKVPITVHAKEAQQKSLDGTLHQNQPAQEVPQKMLNLMELAKDAMGKTEVVRDAVQRTELAVDGLQGKEFTYDTLLSTLGLTQERLSLGKERMQRFLRDTRQKDNDASHCRSNAAISRTQSQQSLETASLEGIDVLSLDSETSDGFTILLESENVLHPGEADRSGESADDISQSTEGPEPQQILLLTLRSVSCVSHLQGNDISISVEALDASCGLTPESDEGLVTTTPPSSPSPCVTMKFDLGPAAAHLSPLALHNGFLQVNIQRFCSELPVSSLTHIGPFLEDEQISEILPMIIQITNSSITLKDDGPRIYFSPLLPPPVTLTIQKIQVQRKEDGTFYITGDDKHDDLSQHKEESCMKSQSKEELQKELLMMQTKLDQQKERESRLLQEVWKYNPSFHL</sequence>
<feature type="compositionally biased region" description="Polar residues" evidence="1">
    <location>
        <begin position="276"/>
        <end position="287"/>
    </location>
</feature>
<dbReference type="AlphaFoldDB" id="A0AAD1VM14"/>
<proteinExistence type="predicted"/>
<evidence type="ECO:0008006" key="4">
    <source>
        <dbReference type="Google" id="ProtNLM"/>
    </source>
</evidence>
<accession>A0AAD1VM14</accession>
<name>A0AAD1VM14_PELCU</name>
<feature type="compositionally biased region" description="Basic and acidic residues" evidence="1">
    <location>
        <begin position="876"/>
        <end position="885"/>
    </location>
</feature>
<feature type="region of interest" description="Disordered" evidence="1">
    <location>
        <begin position="267"/>
        <end position="294"/>
    </location>
</feature>
<feature type="compositionally biased region" description="Polar residues" evidence="1">
    <location>
        <begin position="886"/>
        <end position="899"/>
    </location>
</feature>
<dbReference type="PANTHER" id="PTHR22774:SF15">
    <property type="entry name" value="BRIDGE-LIKE LIPID TRANSFER PROTEIN FAMILY MEMBER 3A"/>
    <property type="match status" value="1"/>
</dbReference>
<dbReference type="InterPro" id="IPR026728">
    <property type="entry name" value="BLTP3A/B"/>
</dbReference>
<evidence type="ECO:0000256" key="1">
    <source>
        <dbReference type="SAM" id="MobiDB-lite"/>
    </source>
</evidence>
<evidence type="ECO:0000313" key="3">
    <source>
        <dbReference type="Proteomes" id="UP001295444"/>
    </source>
</evidence>
<feature type="region of interest" description="Disordered" evidence="1">
    <location>
        <begin position="934"/>
        <end position="954"/>
    </location>
</feature>
<organism evidence="2 3">
    <name type="scientific">Pelobates cultripes</name>
    <name type="common">Western spadefoot toad</name>
    <dbReference type="NCBI Taxonomy" id="61616"/>
    <lineage>
        <taxon>Eukaryota</taxon>
        <taxon>Metazoa</taxon>
        <taxon>Chordata</taxon>
        <taxon>Craniata</taxon>
        <taxon>Vertebrata</taxon>
        <taxon>Euteleostomi</taxon>
        <taxon>Amphibia</taxon>
        <taxon>Batrachia</taxon>
        <taxon>Anura</taxon>
        <taxon>Pelobatoidea</taxon>
        <taxon>Pelobatidae</taxon>
        <taxon>Pelobates</taxon>
    </lineage>
</organism>
<keyword evidence="3" id="KW-1185">Reference proteome</keyword>
<dbReference type="Proteomes" id="UP001295444">
    <property type="component" value="Chromosome 01"/>
</dbReference>
<dbReference type="GO" id="GO:0042826">
    <property type="term" value="F:histone deacetylase binding"/>
    <property type="evidence" value="ECO:0007669"/>
    <property type="project" value="TreeGrafter"/>
</dbReference>
<reference evidence="2" key="1">
    <citation type="submission" date="2022-03" db="EMBL/GenBank/DDBJ databases">
        <authorList>
            <person name="Alioto T."/>
            <person name="Alioto T."/>
            <person name="Gomez Garrido J."/>
        </authorList>
    </citation>
    <scope>NUCLEOTIDE SEQUENCE</scope>
</reference>
<feature type="region of interest" description="Disordered" evidence="1">
    <location>
        <begin position="876"/>
        <end position="899"/>
    </location>
</feature>
<gene>
    <name evidence="2" type="ORF">PECUL_23A003158</name>
</gene>